<evidence type="ECO:0000256" key="1">
    <source>
        <dbReference type="SAM" id="MobiDB-lite"/>
    </source>
</evidence>
<organism evidence="3 4">
    <name type="scientific">Aquatica leii</name>
    <dbReference type="NCBI Taxonomy" id="1421715"/>
    <lineage>
        <taxon>Eukaryota</taxon>
        <taxon>Metazoa</taxon>
        <taxon>Ecdysozoa</taxon>
        <taxon>Arthropoda</taxon>
        <taxon>Hexapoda</taxon>
        <taxon>Insecta</taxon>
        <taxon>Pterygota</taxon>
        <taxon>Neoptera</taxon>
        <taxon>Endopterygota</taxon>
        <taxon>Coleoptera</taxon>
        <taxon>Polyphaga</taxon>
        <taxon>Elateriformia</taxon>
        <taxon>Elateroidea</taxon>
        <taxon>Lampyridae</taxon>
        <taxon>Luciolinae</taxon>
        <taxon>Aquatica</taxon>
    </lineage>
</organism>
<feature type="compositionally biased region" description="Polar residues" evidence="1">
    <location>
        <begin position="319"/>
        <end position="338"/>
    </location>
</feature>
<dbReference type="NCBIfam" id="TIGR00229">
    <property type="entry name" value="sensory_box"/>
    <property type="match status" value="1"/>
</dbReference>
<dbReference type="Proteomes" id="UP001353858">
    <property type="component" value="Unassembled WGS sequence"/>
</dbReference>
<keyword evidence="4" id="KW-1185">Reference proteome</keyword>
<dbReference type="GO" id="GO:0005886">
    <property type="term" value="C:plasma membrane"/>
    <property type="evidence" value="ECO:0007669"/>
    <property type="project" value="TreeGrafter"/>
</dbReference>
<reference evidence="4" key="1">
    <citation type="submission" date="2023-01" db="EMBL/GenBank/DDBJ databases">
        <title>Key to firefly adult light organ development and bioluminescence: homeobox transcription factors regulate luciferase expression and transportation to peroxisome.</title>
        <authorList>
            <person name="Fu X."/>
        </authorList>
    </citation>
    <scope>NUCLEOTIDE SEQUENCE [LARGE SCALE GENOMIC DNA]</scope>
</reference>
<name>A0AAN7PV73_9COLE</name>
<dbReference type="GO" id="GO:0042391">
    <property type="term" value="P:regulation of membrane potential"/>
    <property type="evidence" value="ECO:0007669"/>
    <property type="project" value="TreeGrafter"/>
</dbReference>
<feature type="compositionally biased region" description="Polar residues" evidence="1">
    <location>
        <begin position="288"/>
        <end position="303"/>
    </location>
</feature>
<feature type="non-terminal residue" evidence="3">
    <location>
        <position position="358"/>
    </location>
</feature>
<dbReference type="CDD" id="cd00130">
    <property type="entry name" value="PAS"/>
    <property type="match status" value="1"/>
</dbReference>
<protein>
    <recommendedName>
        <fullName evidence="2">PAS domain-containing protein</fullName>
    </recommendedName>
</protein>
<feature type="region of interest" description="Disordered" evidence="1">
    <location>
        <begin position="154"/>
        <end position="205"/>
    </location>
</feature>
<evidence type="ECO:0000313" key="3">
    <source>
        <dbReference type="EMBL" id="KAK4878239.1"/>
    </source>
</evidence>
<dbReference type="Pfam" id="PF13426">
    <property type="entry name" value="PAS_9"/>
    <property type="match status" value="1"/>
</dbReference>
<dbReference type="InterPro" id="IPR050818">
    <property type="entry name" value="KCNH_animal-type"/>
</dbReference>
<evidence type="ECO:0000313" key="4">
    <source>
        <dbReference type="Proteomes" id="UP001353858"/>
    </source>
</evidence>
<dbReference type="InterPro" id="IPR035965">
    <property type="entry name" value="PAS-like_dom_sf"/>
</dbReference>
<gene>
    <name evidence="3" type="ORF">RN001_010745</name>
</gene>
<evidence type="ECO:0000259" key="2">
    <source>
        <dbReference type="PROSITE" id="PS50112"/>
    </source>
</evidence>
<dbReference type="PANTHER" id="PTHR10217:SF548">
    <property type="entry name" value="GH12235P"/>
    <property type="match status" value="1"/>
</dbReference>
<dbReference type="SUPFAM" id="SSF55785">
    <property type="entry name" value="PYP-like sensor domain (PAS domain)"/>
    <property type="match status" value="1"/>
</dbReference>
<dbReference type="PROSITE" id="PS50112">
    <property type="entry name" value="PAS"/>
    <property type="match status" value="1"/>
</dbReference>
<sequence>MLNLLKNTDRSFLVANSRSGRCHIIYCSDGFCRLTGYSRAEVMQKTASCEFLCGPLTSQQSVNGLRDALAEGNEKHAEILYYKKDGSKFLCSEVIAPIKSDIDDISLIIINFEDLTTKSTASLEASPINKNRLSKFDRARASFRQSLKLRGRGRRGRGRLTGYLTPPSDVTAAEEEEDTLEQRPLTSHSPTPALEPAWVSKGEDTSGGKYTAIEIPRNQRDYVAISVSHSAPASHQASFEKADNNDRGKVSIANRSCVGNKVTHATSLDAIAKRQCFKKGYPSTTIQAKPQLTNQFPNVSSESDLQRYKTAHSSERKSPSLSNPTDSGKQKFSIQDNGSAKYFQSGIHTPKMGEKVAQ</sequence>
<dbReference type="EMBL" id="JARPUR010000004">
    <property type="protein sequence ID" value="KAK4878239.1"/>
    <property type="molecule type" value="Genomic_DNA"/>
</dbReference>
<dbReference type="InterPro" id="IPR000014">
    <property type="entry name" value="PAS"/>
</dbReference>
<dbReference type="GO" id="GO:0005242">
    <property type="term" value="F:inward rectifier potassium channel activity"/>
    <property type="evidence" value="ECO:0007669"/>
    <property type="project" value="TreeGrafter"/>
</dbReference>
<accession>A0AAN7PV73</accession>
<proteinExistence type="predicted"/>
<feature type="region of interest" description="Disordered" evidence="1">
    <location>
        <begin position="288"/>
        <end position="358"/>
    </location>
</feature>
<dbReference type="Gene3D" id="3.30.450.20">
    <property type="entry name" value="PAS domain"/>
    <property type="match status" value="1"/>
</dbReference>
<dbReference type="AlphaFoldDB" id="A0AAN7PV73"/>
<feature type="domain" description="PAS" evidence="2">
    <location>
        <begin position="1"/>
        <end position="52"/>
    </location>
</feature>
<feature type="compositionally biased region" description="Basic and acidic residues" evidence="1">
    <location>
        <begin position="304"/>
        <end position="318"/>
    </location>
</feature>
<dbReference type="PANTHER" id="PTHR10217">
    <property type="entry name" value="VOLTAGE AND LIGAND GATED POTASSIUM CHANNEL"/>
    <property type="match status" value="1"/>
</dbReference>
<comment type="caution">
    <text evidence="3">The sequence shown here is derived from an EMBL/GenBank/DDBJ whole genome shotgun (WGS) entry which is preliminary data.</text>
</comment>